<evidence type="ECO:0000313" key="1">
    <source>
        <dbReference type="EMBL" id="QNP70202.1"/>
    </source>
</evidence>
<name>A0A7H0IBN6_9ACTN</name>
<dbReference type="AlphaFoldDB" id="A0A7H0IBN6"/>
<dbReference type="KEGG" id="sroi:IAG44_12585"/>
<reference evidence="1 2" key="1">
    <citation type="submission" date="2020-08" db="EMBL/GenBank/DDBJ databases">
        <title>A novel species.</title>
        <authorList>
            <person name="Gao J."/>
        </authorList>
    </citation>
    <scope>NUCLEOTIDE SEQUENCE [LARGE SCALE GENOMIC DNA]</scope>
    <source>
        <strain evidence="1 2">CRXT-G-22</strain>
    </source>
</reference>
<gene>
    <name evidence="1" type="ORF">IAG44_12585</name>
</gene>
<keyword evidence="2" id="KW-1185">Reference proteome</keyword>
<protein>
    <submittedName>
        <fullName evidence="1">Uncharacterized protein</fullName>
    </submittedName>
</protein>
<dbReference type="EMBL" id="CP060828">
    <property type="protein sequence ID" value="QNP70202.1"/>
    <property type="molecule type" value="Genomic_DNA"/>
</dbReference>
<sequence>MTSLFLWLLPLAHSTLHGQWNDLDQWPTRGHSTYYVVRDFLNFKS</sequence>
<evidence type="ECO:0000313" key="2">
    <source>
        <dbReference type="Proteomes" id="UP000516052"/>
    </source>
</evidence>
<proteinExistence type="predicted"/>
<organism evidence="1 2">
    <name type="scientific">Streptomyces roseirectus</name>
    <dbReference type="NCBI Taxonomy" id="2768066"/>
    <lineage>
        <taxon>Bacteria</taxon>
        <taxon>Bacillati</taxon>
        <taxon>Actinomycetota</taxon>
        <taxon>Actinomycetes</taxon>
        <taxon>Kitasatosporales</taxon>
        <taxon>Streptomycetaceae</taxon>
        <taxon>Streptomyces</taxon>
    </lineage>
</organism>
<accession>A0A7H0IBN6</accession>
<dbReference type="Proteomes" id="UP000516052">
    <property type="component" value="Chromosome"/>
</dbReference>
<dbReference type="RefSeq" id="WP_187747219.1">
    <property type="nucleotide sequence ID" value="NZ_CP060828.1"/>
</dbReference>